<sequence>MDKTENFVLACNKVDSLLQKEFTQVNVPTFNCTVEELATIVSDVFHLEKDRFNLTCFGNTLDSTKSLDSYGINNGIIVYLTKKKEPTFKEPTSVVKPTQNKEKDSSALSHQNQEMCIALKSALLNPMFRKVLENLTDPEKQENLMAVNPELRSDPTLFGILSDLDLLNAYINRNNIKRVLQRYPYFLEVVTHISATFHEESSSGTCSFHLDNLDRSAYLNYSIDAPSDEEMDESETSSISSTNTQTSSNRLTEHPNHSFSSMLMQAYQNRNTTNSQQPVSRGVPIITEDMLREALTTVPTARRPSATNVTPTPTSDNLPAAPAVPVRQASTTQSQQRSTAQILIGWAPQLRQMHELGITDDIVAIQALEATNGDVQAALNIIFSDNN</sequence>
<dbReference type="Gene3D" id="1.10.8.10">
    <property type="entry name" value="DNA helicase RuvA subunit, C-terminal domain"/>
    <property type="match status" value="1"/>
</dbReference>
<dbReference type="PANTHER" id="PTHR10677">
    <property type="entry name" value="UBIQUILIN"/>
    <property type="match status" value="1"/>
</dbReference>
<feature type="compositionally biased region" description="Polar residues" evidence="1">
    <location>
        <begin position="305"/>
        <end position="317"/>
    </location>
</feature>
<keyword evidence="4" id="KW-1185">Reference proteome</keyword>
<name>A0A9Q0MK67_BLOTA</name>
<evidence type="ECO:0000313" key="4">
    <source>
        <dbReference type="Proteomes" id="UP001142055"/>
    </source>
</evidence>
<feature type="region of interest" description="Disordered" evidence="1">
    <location>
        <begin position="302"/>
        <end position="335"/>
    </location>
</feature>
<evidence type="ECO:0000259" key="2">
    <source>
        <dbReference type="PROSITE" id="PS50030"/>
    </source>
</evidence>
<dbReference type="InterPro" id="IPR015496">
    <property type="entry name" value="Ubiquilin"/>
</dbReference>
<dbReference type="AlphaFoldDB" id="A0A9Q0MK67"/>
<gene>
    <name evidence="3" type="ORF">RDWZM_003865</name>
</gene>
<comment type="caution">
    <text evidence="3">The sequence shown here is derived from an EMBL/GenBank/DDBJ whole genome shotgun (WGS) entry which is preliminary data.</text>
</comment>
<dbReference type="CDD" id="cd14326">
    <property type="entry name" value="UBA_UBL7"/>
    <property type="match status" value="1"/>
</dbReference>
<dbReference type="CDD" id="cd17039">
    <property type="entry name" value="Ubl_ubiquitin_like"/>
    <property type="match status" value="1"/>
</dbReference>
<evidence type="ECO:0000313" key="3">
    <source>
        <dbReference type="EMBL" id="KAJ6225320.1"/>
    </source>
</evidence>
<dbReference type="GO" id="GO:0005829">
    <property type="term" value="C:cytosol"/>
    <property type="evidence" value="ECO:0007669"/>
    <property type="project" value="TreeGrafter"/>
</dbReference>
<accession>A0A9Q0MK67</accession>
<dbReference type="InterPro" id="IPR047878">
    <property type="entry name" value="UBL7_UBA"/>
</dbReference>
<evidence type="ECO:0000256" key="1">
    <source>
        <dbReference type="SAM" id="MobiDB-lite"/>
    </source>
</evidence>
<dbReference type="SMART" id="SM00165">
    <property type="entry name" value="UBA"/>
    <property type="match status" value="1"/>
</dbReference>
<feature type="region of interest" description="Disordered" evidence="1">
    <location>
        <begin position="90"/>
        <end position="109"/>
    </location>
</feature>
<dbReference type="InterPro" id="IPR015940">
    <property type="entry name" value="UBA"/>
</dbReference>
<feature type="domain" description="UBA" evidence="2">
    <location>
        <begin position="333"/>
        <end position="385"/>
    </location>
</feature>
<proteinExistence type="predicted"/>
<dbReference type="GO" id="GO:0006511">
    <property type="term" value="P:ubiquitin-dependent protein catabolic process"/>
    <property type="evidence" value="ECO:0007669"/>
    <property type="project" value="TreeGrafter"/>
</dbReference>
<dbReference type="PROSITE" id="PS50030">
    <property type="entry name" value="UBA"/>
    <property type="match status" value="1"/>
</dbReference>
<protein>
    <recommendedName>
        <fullName evidence="2">UBA domain-containing protein</fullName>
    </recommendedName>
</protein>
<feature type="region of interest" description="Disordered" evidence="1">
    <location>
        <begin position="227"/>
        <end position="256"/>
    </location>
</feature>
<reference evidence="3" key="1">
    <citation type="submission" date="2022-12" db="EMBL/GenBank/DDBJ databases">
        <title>Genome assemblies of Blomia tropicalis.</title>
        <authorList>
            <person name="Cui Y."/>
        </authorList>
    </citation>
    <scope>NUCLEOTIDE SEQUENCE</scope>
    <source>
        <tissue evidence="3">Adult mites</tissue>
    </source>
</reference>
<feature type="compositionally biased region" description="Low complexity" evidence="1">
    <location>
        <begin position="236"/>
        <end position="248"/>
    </location>
</feature>
<dbReference type="InterPro" id="IPR029071">
    <property type="entry name" value="Ubiquitin-like_domsf"/>
</dbReference>
<dbReference type="SUPFAM" id="SSF46934">
    <property type="entry name" value="UBA-like"/>
    <property type="match status" value="1"/>
</dbReference>
<dbReference type="PANTHER" id="PTHR10677:SF25">
    <property type="entry name" value="UBIQUITIN-LIKE PROTEIN 7"/>
    <property type="match status" value="1"/>
</dbReference>
<dbReference type="EMBL" id="JAPWDV010000001">
    <property type="protein sequence ID" value="KAJ6225320.1"/>
    <property type="molecule type" value="Genomic_DNA"/>
</dbReference>
<dbReference type="SUPFAM" id="SSF54236">
    <property type="entry name" value="Ubiquitin-like"/>
    <property type="match status" value="1"/>
</dbReference>
<dbReference type="OMA" id="QILIGWA"/>
<organism evidence="3 4">
    <name type="scientific">Blomia tropicalis</name>
    <name type="common">Mite</name>
    <dbReference type="NCBI Taxonomy" id="40697"/>
    <lineage>
        <taxon>Eukaryota</taxon>
        <taxon>Metazoa</taxon>
        <taxon>Ecdysozoa</taxon>
        <taxon>Arthropoda</taxon>
        <taxon>Chelicerata</taxon>
        <taxon>Arachnida</taxon>
        <taxon>Acari</taxon>
        <taxon>Acariformes</taxon>
        <taxon>Sarcoptiformes</taxon>
        <taxon>Astigmata</taxon>
        <taxon>Glycyphagoidea</taxon>
        <taxon>Echimyopodidae</taxon>
        <taxon>Blomia</taxon>
    </lineage>
</organism>
<dbReference type="InterPro" id="IPR009060">
    <property type="entry name" value="UBA-like_sf"/>
</dbReference>
<dbReference type="Gene3D" id="3.10.20.90">
    <property type="entry name" value="Phosphatidylinositol 3-kinase Catalytic Subunit, Chain A, domain 1"/>
    <property type="match status" value="1"/>
</dbReference>
<dbReference type="GO" id="GO:0031593">
    <property type="term" value="F:polyubiquitin modification-dependent protein binding"/>
    <property type="evidence" value="ECO:0007669"/>
    <property type="project" value="TreeGrafter"/>
</dbReference>
<dbReference type="Proteomes" id="UP001142055">
    <property type="component" value="Chromosome 1"/>
</dbReference>